<dbReference type="AlphaFoldDB" id="A0A2T1DIK4"/>
<dbReference type="Pfam" id="PF00534">
    <property type="entry name" value="Glycos_transf_1"/>
    <property type="match status" value="1"/>
</dbReference>
<keyword evidence="2" id="KW-0808">Transferase</keyword>
<comment type="caution">
    <text evidence="2">The sequence shown here is derived from an EMBL/GenBank/DDBJ whole genome shotgun (WGS) entry which is preliminary data.</text>
</comment>
<dbReference type="EMBL" id="PVWG01000006">
    <property type="protein sequence ID" value="PSB20303.1"/>
    <property type="molecule type" value="Genomic_DNA"/>
</dbReference>
<dbReference type="Gene3D" id="3.40.50.2000">
    <property type="entry name" value="Glycogen Phosphorylase B"/>
    <property type="match status" value="2"/>
</dbReference>
<organism evidence="2 3">
    <name type="scientific">Phormidesmis priestleyi ULC007</name>
    <dbReference type="NCBI Taxonomy" id="1920490"/>
    <lineage>
        <taxon>Bacteria</taxon>
        <taxon>Bacillati</taxon>
        <taxon>Cyanobacteriota</taxon>
        <taxon>Cyanophyceae</taxon>
        <taxon>Leptolyngbyales</taxon>
        <taxon>Leptolyngbyaceae</taxon>
        <taxon>Phormidesmis</taxon>
    </lineage>
</organism>
<accession>A0A2T1DIK4</accession>
<reference evidence="2 3" key="2">
    <citation type="submission" date="2018-03" db="EMBL/GenBank/DDBJ databases">
        <title>The ancient ancestry and fast evolution of plastids.</title>
        <authorList>
            <person name="Moore K.R."/>
            <person name="Magnabosco C."/>
            <person name="Momper L."/>
            <person name="Gold D.A."/>
            <person name="Bosak T."/>
            <person name="Fournier G.P."/>
        </authorList>
    </citation>
    <scope>NUCLEOTIDE SEQUENCE [LARGE SCALE GENOMIC DNA]</scope>
    <source>
        <strain evidence="2 3">ULC007</strain>
    </source>
</reference>
<dbReference type="OrthoDB" id="9801573at2"/>
<dbReference type="GO" id="GO:0016757">
    <property type="term" value="F:glycosyltransferase activity"/>
    <property type="evidence" value="ECO:0007669"/>
    <property type="project" value="InterPro"/>
</dbReference>
<evidence type="ECO:0000313" key="2">
    <source>
        <dbReference type="EMBL" id="PSB20303.1"/>
    </source>
</evidence>
<protein>
    <submittedName>
        <fullName evidence="2">Glycosyltransferase family 1 protein</fullName>
    </submittedName>
</protein>
<name>A0A2T1DIK4_9CYAN</name>
<keyword evidence="3" id="KW-1185">Reference proteome</keyword>
<dbReference type="Proteomes" id="UP000238634">
    <property type="component" value="Unassembled WGS sequence"/>
</dbReference>
<dbReference type="STRING" id="1920490.GCA_001895925_04095"/>
<feature type="domain" description="Glycosyl transferase family 1" evidence="1">
    <location>
        <begin position="184"/>
        <end position="329"/>
    </location>
</feature>
<dbReference type="PANTHER" id="PTHR12526">
    <property type="entry name" value="GLYCOSYLTRANSFERASE"/>
    <property type="match status" value="1"/>
</dbReference>
<reference evidence="2 3" key="1">
    <citation type="submission" date="2018-02" db="EMBL/GenBank/DDBJ databases">
        <authorList>
            <person name="Cohen D.B."/>
            <person name="Kent A.D."/>
        </authorList>
    </citation>
    <scope>NUCLEOTIDE SEQUENCE [LARGE SCALE GENOMIC DNA]</scope>
    <source>
        <strain evidence="2 3">ULC007</strain>
    </source>
</reference>
<sequence>MKLLIQHNHYKDEISGVLTYISSIQSELNLRGIETKVISTTENSWSQWVSSIAWADLIHMNSNHLAFACLCKILNKKIVIKYHYLFYASIHSTYQPMSLFQRLRTEFVDSLPKPNYPLKWKLHTIVKLAKLATRFLTALIVDRHTACSQFLADSHSFPWKVTTLYNPIQVQDHGFQETVDDLSKPDSFVYVGRLNPDKGVDLLLRATKLLQTQNRDFRVLIIGDGGEAKALQVLATELDISNRVEFLGNCSQSKILSIVRSALALVAPSRWQEPAGYVVLEASSVSTCSIVANVGGLPEMAGSHTFLFEQENVEELAAAMKFCLDHPEETIERGKGANQYVSERFSPAQTVDHLLKIYQEISPNFNGQNEGME</sequence>
<dbReference type="InterPro" id="IPR001296">
    <property type="entry name" value="Glyco_trans_1"/>
</dbReference>
<proteinExistence type="predicted"/>
<dbReference type="SUPFAM" id="SSF53756">
    <property type="entry name" value="UDP-Glycosyltransferase/glycogen phosphorylase"/>
    <property type="match status" value="1"/>
</dbReference>
<evidence type="ECO:0000313" key="3">
    <source>
        <dbReference type="Proteomes" id="UP000238634"/>
    </source>
</evidence>
<evidence type="ECO:0000259" key="1">
    <source>
        <dbReference type="Pfam" id="PF00534"/>
    </source>
</evidence>
<dbReference type="CDD" id="cd03801">
    <property type="entry name" value="GT4_PimA-like"/>
    <property type="match status" value="1"/>
</dbReference>
<gene>
    <name evidence="2" type="ORF">C7B65_07605</name>
</gene>